<dbReference type="EMBL" id="UZAN01050956">
    <property type="protein sequence ID" value="VDP88582.1"/>
    <property type="molecule type" value="Genomic_DNA"/>
</dbReference>
<sequence length="103" mass="12267">MHEFKHSRPGRSKRRRQQRLMSFFRRYEGVLDLSVPENFRNVHQQWLERRRQKREPMEIGQLLPFMDDVNPEVSQVSMPNGNSVISVPSGLMQRTVSDEFNPV</sequence>
<organism evidence="3">
    <name type="scientific">Echinostoma caproni</name>
    <dbReference type="NCBI Taxonomy" id="27848"/>
    <lineage>
        <taxon>Eukaryota</taxon>
        <taxon>Metazoa</taxon>
        <taxon>Spiralia</taxon>
        <taxon>Lophotrochozoa</taxon>
        <taxon>Platyhelminthes</taxon>
        <taxon>Trematoda</taxon>
        <taxon>Digenea</taxon>
        <taxon>Plagiorchiida</taxon>
        <taxon>Echinostomata</taxon>
        <taxon>Echinostomatoidea</taxon>
        <taxon>Echinostomatidae</taxon>
        <taxon>Echinostoma</taxon>
    </lineage>
</organism>
<reference evidence="3" key="1">
    <citation type="submission" date="2016-06" db="UniProtKB">
        <authorList>
            <consortium name="WormBaseParasite"/>
        </authorList>
    </citation>
    <scope>IDENTIFICATION</scope>
</reference>
<evidence type="ECO:0000313" key="3">
    <source>
        <dbReference type="WBParaSite" id="ECPE_0001153601-mRNA-1"/>
    </source>
</evidence>
<dbReference type="Proteomes" id="UP000272942">
    <property type="component" value="Unassembled WGS sequence"/>
</dbReference>
<protein>
    <submittedName>
        <fullName evidence="1 3">Uncharacterized protein</fullName>
    </submittedName>
</protein>
<proteinExistence type="predicted"/>
<evidence type="ECO:0000313" key="2">
    <source>
        <dbReference type="Proteomes" id="UP000272942"/>
    </source>
</evidence>
<accession>A0A183AX16</accession>
<reference evidence="1 2" key="2">
    <citation type="submission" date="2018-11" db="EMBL/GenBank/DDBJ databases">
        <authorList>
            <consortium name="Pathogen Informatics"/>
        </authorList>
    </citation>
    <scope>NUCLEOTIDE SEQUENCE [LARGE SCALE GENOMIC DNA]</scope>
    <source>
        <strain evidence="1 2">Egypt</strain>
    </source>
</reference>
<evidence type="ECO:0000313" key="1">
    <source>
        <dbReference type="EMBL" id="VDP88582.1"/>
    </source>
</evidence>
<dbReference type="AlphaFoldDB" id="A0A183AX16"/>
<keyword evidence="2" id="KW-1185">Reference proteome</keyword>
<name>A0A183AX16_9TREM</name>
<dbReference type="WBParaSite" id="ECPE_0001153601-mRNA-1">
    <property type="protein sequence ID" value="ECPE_0001153601-mRNA-1"/>
    <property type="gene ID" value="ECPE_0001153601"/>
</dbReference>
<gene>
    <name evidence="1" type="ORF">ECPE_LOCUS11501</name>
</gene>